<comment type="subcellular location">
    <subcellularLocation>
        <location evidence="1">Nucleus</location>
    </subcellularLocation>
</comment>
<feature type="compositionally biased region" description="Basic and acidic residues" evidence="9">
    <location>
        <begin position="103"/>
        <end position="120"/>
    </location>
</feature>
<dbReference type="PANTHER" id="PTHR12111:SF1">
    <property type="entry name" value="SPLICING FACTOR YJU2"/>
    <property type="match status" value="1"/>
</dbReference>
<keyword evidence="5" id="KW-0862">Zinc</keyword>
<keyword evidence="8" id="KW-0175">Coiled coil</keyword>
<proteinExistence type="inferred from homology"/>
<evidence type="ECO:0000256" key="7">
    <source>
        <dbReference type="ARBA" id="ARBA00023242"/>
    </source>
</evidence>
<keyword evidence="3" id="KW-0479">Metal-binding</keyword>
<dbReference type="InterPro" id="IPR043701">
    <property type="entry name" value="Yju2"/>
</dbReference>
<dbReference type="InterPro" id="IPR007590">
    <property type="entry name" value="Saf4/Yju2"/>
</dbReference>
<dbReference type="GO" id="GO:0046872">
    <property type="term" value="F:metal ion binding"/>
    <property type="evidence" value="ECO:0007669"/>
    <property type="project" value="UniProtKB-KW"/>
</dbReference>
<keyword evidence="2" id="KW-0507">mRNA processing</keyword>
<evidence type="ECO:0000256" key="4">
    <source>
        <dbReference type="ARBA" id="ARBA00022728"/>
    </source>
</evidence>
<dbReference type="Pfam" id="PF04502">
    <property type="entry name" value="Saf4_Yju2"/>
    <property type="match status" value="1"/>
</dbReference>
<keyword evidence="7" id="KW-0539">Nucleus</keyword>
<dbReference type="EMBL" id="KV921855">
    <property type="protein sequence ID" value="ORE11728.1"/>
    <property type="molecule type" value="Genomic_DNA"/>
</dbReference>
<feature type="region of interest" description="Disordered" evidence="9">
    <location>
        <begin position="103"/>
        <end position="132"/>
    </location>
</feature>
<evidence type="ECO:0000313" key="10">
    <source>
        <dbReference type="EMBL" id="ORE11728.1"/>
    </source>
</evidence>
<evidence type="ECO:0000256" key="5">
    <source>
        <dbReference type="ARBA" id="ARBA00022833"/>
    </source>
</evidence>
<dbReference type="GO" id="GO:0000398">
    <property type="term" value="P:mRNA splicing, via spliceosome"/>
    <property type="evidence" value="ECO:0007669"/>
    <property type="project" value="InterPro"/>
</dbReference>
<evidence type="ECO:0000256" key="2">
    <source>
        <dbReference type="ARBA" id="ARBA00022664"/>
    </source>
</evidence>
<evidence type="ECO:0000256" key="3">
    <source>
        <dbReference type="ARBA" id="ARBA00022723"/>
    </source>
</evidence>
<name>A0A1X0RIL1_RHIZD</name>
<dbReference type="GO" id="GO:0071006">
    <property type="term" value="C:U2-type catalytic step 1 spliceosome"/>
    <property type="evidence" value="ECO:0007669"/>
    <property type="project" value="TreeGrafter"/>
</dbReference>
<feature type="non-terminal residue" evidence="10">
    <location>
        <position position="1"/>
    </location>
</feature>
<sequence>MSERKVLNKYFPPNFDPSQIPRQKKPKDLQHKVRLMSPFSMRCESCGEYIYKGKKFNARKETVEGETYLSIKIFRFYIRCPRCSAEITFKTDPKNTDYVAEHGASRNFEPWREQDDKKESGDEEEENDPMKALENRTLDSKREMEILDALDEIRTRNARAERIDVDEVLNRFSNEDQAEINARMKEEEEEYEKEAKAVFESADGAQVRKIKEAEPDAISLVSQTKVAMDLPSFKPSVIKPTVIKKREPSKTIGVVVKKKQKQENGGALSMLANYSDTDSE</sequence>
<dbReference type="VEuPathDB" id="FungiDB:BCV72DRAFT_77613"/>
<dbReference type="OrthoDB" id="674963at2759"/>
<evidence type="ECO:0000256" key="9">
    <source>
        <dbReference type="SAM" id="MobiDB-lite"/>
    </source>
</evidence>
<evidence type="ECO:0000256" key="1">
    <source>
        <dbReference type="ARBA" id="ARBA00004123"/>
    </source>
</evidence>
<accession>A0A1X0RIL1</accession>
<gene>
    <name evidence="10" type="ORF">BCV72DRAFT_77613</name>
</gene>
<feature type="region of interest" description="Disordered" evidence="9">
    <location>
        <begin position="1"/>
        <end position="26"/>
    </location>
</feature>
<reference evidence="10" key="1">
    <citation type="journal article" date="2016" name="Proc. Natl. Acad. Sci. U.S.A.">
        <title>Lipid metabolic changes in an early divergent fungus govern the establishment of a mutualistic symbiosis with endobacteria.</title>
        <authorList>
            <person name="Lastovetsky O.A."/>
            <person name="Gaspar M.L."/>
            <person name="Mondo S.J."/>
            <person name="LaButti K.M."/>
            <person name="Sandor L."/>
            <person name="Grigoriev I.V."/>
            <person name="Henry S.A."/>
            <person name="Pawlowska T.E."/>
        </authorList>
    </citation>
    <scope>NUCLEOTIDE SEQUENCE [LARGE SCALE GENOMIC DNA]</scope>
    <source>
        <strain evidence="10">ATCC 52814</strain>
    </source>
</reference>
<dbReference type="PANTHER" id="PTHR12111">
    <property type="entry name" value="SPLICING FACTOR YJU2"/>
    <property type="match status" value="1"/>
</dbReference>
<organism evidence="10">
    <name type="scientific">Rhizopus microsporus var. microsporus</name>
    <dbReference type="NCBI Taxonomy" id="86635"/>
    <lineage>
        <taxon>Eukaryota</taxon>
        <taxon>Fungi</taxon>
        <taxon>Fungi incertae sedis</taxon>
        <taxon>Mucoromycota</taxon>
        <taxon>Mucoromycotina</taxon>
        <taxon>Mucoromycetes</taxon>
        <taxon>Mucorales</taxon>
        <taxon>Mucorineae</taxon>
        <taxon>Rhizopodaceae</taxon>
        <taxon>Rhizopus</taxon>
    </lineage>
</organism>
<dbReference type="Proteomes" id="UP000242414">
    <property type="component" value="Unassembled WGS sequence"/>
</dbReference>
<protein>
    <submittedName>
        <fullName evidence="10">DUF572-domain-containing protein</fullName>
    </submittedName>
</protein>
<dbReference type="HAMAP" id="MF_03226">
    <property type="entry name" value="YJU2"/>
    <property type="match status" value="1"/>
</dbReference>
<evidence type="ECO:0000256" key="8">
    <source>
        <dbReference type="SAM" id="Coils"/>
    </source>
</evidence>
<dbReference type="AlphaFoldDB" id="A0A1X0RIL1"/>
<feature type="coiled-coil region" evidence="8">
    <location>
        <begin position="170"/>
        <end position="201"/>
    </location>
</feature>
<keyword evidence="4" id="KW-0747">Spliceosome</keyword>
<keyword evidence="6" id="KW-0508">mRNA splicing</keyword>
<evidence type="ECO:0000256" key="6">
    <source>
        <dbReference type="ARBA" id="ARBA00023187"/>
    </source>
</evidence>